<dbReference type="GO" id="GO:0005829">
    <property type="term" value="C:cytosol"/>
    <property type="evidence" value="ECO:0007669"/>
    <property type="project" value="TreeGrafter"/>
</dbReference>
<proteinExistence type="predicted"/>
<gene>
    <name evidence="4" type="ORF">RADP37_04891</name>
</gene>
<dbReference type="EMBL" id="CP025189">
    <property type="protein sequence ID" value="AWV23393.1"/>
    <property type="molecule type" value="Genomic_DNA"/>
</dbReference>
<dbReference type="Gene3D" id="1.10.260.40">
    <property type="entry name" value="lambda repressor-like DNA-binding domains"/>
    <property type="match status" value="1"/>
</dbReference>
<dbReference type="SUPFAM" id="SSF51182">
    <property type="entry name" value="RmlC-like cupins"/>
    <property type="match status" value="1"/>
</dbReference>
<dbReference type="Pfam" id="PF01381">
    <property type="entry name" value="HTH_3"/>
    <property type="match status" value="1"/>
</dbReference>
<dbReference type="InterPro" id="IPR001387">
    <property type="entry name" value="Cro/C1-type_HTH"/>
</dbReference>
<dbReference type="AlphaFoldDB" id="A0A4Y1N0W6"/>
<keyword evidence="1" id="KW-0238">DNA-binding</keyword>
<dbReference type="InterPro" id="IPR010982">
    <property type="entry name" value="Lambda_DNA-bd_dom_sf"/>
</dbReference>
<dbReference type="InterPro" id="IPR014710">
    <property type="entry name" value="RmlC-like_jellyroll"/>
</dbReference>
<dbReference type="CDD" id="cd00093">
    <property type="entry name" value="HTH_XRE"/>
    <property type="match status" value="1"/>
</dbReference>
<feature type="region of interest" description="Disordered" evidence="2">
    <location>
        <begin position="1"/>
        <end position="26"/>
    </location>
</feature>
<dbReference type="RefSeq" id="WP_265545062.1">
    <property type="nucleotide sequence ID" value="NZ_CP025061.1"/>
</dbReference>
<dbReference type="InterPro" id="IPR013096">
    <property type="entry name" value="Cupin_2"/>
</dbReference>
<protein>
    <submittedName>
        <fullName evidence="4">Transcriptional regulator</fullName>
    </submittedName>
</protein>
<feature type="domain" description="HTH cro/C1-type" evidence="3">
    <location>
        <begin position="33"/>
        <end position="87"/>
    </location>
</feature>
<dbReference type="PANTHER" id="PTHR46797:SF2">
    <property type="entry name" value="TRANSCRIPTIONAL REGULATOR"/>
    <property type="match status" value="1"/>
</dbReference>
<accession>A0A4Y1N0W6</accession>
<dbReference type="PROSITE" id="PS50943">
    <property type="entry name" value="HTH_CROC1"/>
    <property type="match status" value="1"/>
</dbReference>
<evidence type="ECO:0000259" key="3">
    <source>
        <dbReference type="PROSITE" id="PS50943"/>
    </source>
</evidence>
<dbReference type="Pfam" id="PF07883">
    <property type="entry name" value="Cupin_2"/>
    <property type="match status" value="1"/>
</dbReference>
<dbReference type="Gene3D" id="2.60.120.10">
    <property type="entry name" value="Jelly Rolls"/>
    <property type="match status" value="1"/>
</dbReference>
<dbReference type="CDD" id="cd02209">
    <property type="entry name" value="cupin_XRE_C"/>
    <property type="match status" value="1"/>
</dbReference>
<evidence type="ECO:0000256" key="2">
    <source>
        <dbReference type="SAM" id="MobiDB-lite"/>
    </source>
</evidence>
<evidence type="ECO:0000313" key="4">
    <source>
        <dbReference type="EMBL" id="AWV23393.1"/>
    </source>
</evidence>
<dbReference type="GO" id="GO:0003700">
    <property type="term" value="F:DNA-binding transcription factor activity"/>
    <property type="evidence" value="ECO:0007669"/>
    <property type="project" value="TreeGrafter"/>
</dbReference>
<dbReference type="InterPro" id="IPR050807">
    <property type="entry name" value="TransReg_Diox_bact_type"/>
</dbReference>
<dbReference type="SUPFAM" id="SSF47413">
    <property type="entry name" value="lambda repressor-like DNA-binding domains"/>
    <property type="match status" value="1"/>
</dbReference>
<dbReference type="InterPro" id="IPR011051">
    <property type="entry name" value="RmlC_Cupin_sf"/>
</dbReference>
<dbReference type="SMART" id="SM00530">
    <property type="entry name" value="HTH_XRE"/>
    <property type="match status" value="1"/>
</dbReference>
<dbReference type="PANTHER" id="PTHR46797">
    <property type="entry name" value="HTH-TYPE TRANSCRIPTIONAL REGULATOR"/>
    <property type="match status" value="1"/>
</dbReference>
<organism evidence="4">
    <name type="scientific">Roseomonas mucosa</name>
    <dbReference type="NCBI Taxonomy" id="207340"/>
    <lineage>
        <taxon>Bacteria</taxon>
        <taxon>Pseudomonadati</taxon>
        <taxon>Pseudomonadota</taxon>
        <taxon>Alphaproteobacteria</taxon>
        <taxon>Acetobacterales</taxon>
        <taxon>Roseomonadaceae</taxon>
        <taxon>Roseomonas</taxon>
    </lineage>
</organism>
<reference evidence="4" key="1">
    <citation type="submission" date="2017-12" db="EMBL/GenBank/DDBJ databases">
        <authorList>
            <person name="Martens C."/>
            <person name="Dahlstrom E."/>
            <person name="Barbian K."/>
            <person name="Sykora L."/>
            <person name="Ricklefs S."/>
            <person name="Bruno D."/>
            <person name="Anzick I."/>
            <person name="Myles I."/>
            <person name="Datta S.K."/>
        </authorList>
    </citation>
    <scope>NUCLEOTIDE SEQUENCE</scope>
    <source>
        <strain evidence="4">AD2</strain>
    </source>
</reference>
<evidence type="ECO:0000256" key="1">
    <source>
        <dbReference type="ARBA" id="ARBA00023125"/>
    </source>
</evidence>
<sequence length="208" mass="22675">MKKEVENFQVADCGDAPAATPRRTPLPEMGLTVRRLRRQRQLTLQDLSRQAGISIGMLSQMERGIAAPSLRSLLRVAEALEVPVGWFFDPPRAATDGPAWVQRRPQRRTIELDAEGITKELITPPGDGAIELLLVTIRPGGSSGAAYTHAGEDAGMVREGQVHVEVDGEVAELAAGDAFRFASTRPHRFWNASDAPAVLVWALTPPFY</sequence>
<name>A0A4Y1N0W6_9PROT</name>
<dbReference type="GO" id="GO:0003677">
    <property type="term" value="F:DNA binding"/>
    <property type="evidence" value="ECO:0007669"/>
    <property type="project" value="UniProtKB-KW"/>
</dbReference>